<keyword evidence="5" id="KW-0325">Glycoprotein</keyword>
<dbReference type="OMA" id="CENSCST"/>
<dbReference type="Pfam" id="PF00087">
    <property type="entry name" value="Toxin_TOLIP"/>
    <property type="match status" value="2"/>
</dbReference>
<dbReference type="InterPro" id="IPR045860">
    <property type="entry name" value="Snake_toxin-like_sf"/>
</dbReference>
<evidence type="ECO:0000259" key="7">
    <source>
        <dbReference type="SMART" id="SM00134"/>
    </source>
</evidence>
<keyword evidence="8" id="KW-1185">Reference proteome</keyword>
<reference evidence="9" key="1">
    <citation type="submission" date="2025-08" db="UniProtKB">
        <authorList>
            <consortium name="RefSeq"/>
        </authorList>
    </citation>
    <scope>IDENTIFICATION</scope>
    <source>
        <strain evidence="9">Nigerian</strain>
        <tissue evidence="9">Liver and blood</tissue>
    </source>
</reference>
<feature type="signal peptide" evidence="6">
    <location>
        <begin position="1"/>
        <end position="18"/>
    </location>
</feature>
<evidence type="ECO:0000256" key="3">
    <source>
        <dbReference type="ARBA" id="ARBA00022729"/>
    </source>
</evidence>
<keyword evidence="2" id="KW-1003">Cell membrane</keyword>
<dbReference type="InterPro" id="IPR035076">
    <property type="entry name" value="Toxin/TOLIP"/>
</dbReference>
<dbReference type="FunFam" id="2.10.60.10:FF:000003">
    <property type="entry name" value="lymphocyte antigen 6E isoform X1"/>
    <property type="match status" value="2"/>
</dbReference>
<dbReference type="AGR" id="Xenbase:XB-GENE-29097263"/>
<dbReference type="PANTHER" id="PTHR16983:SF13">
    <property type="entry name" value="LYMPHOCYTE ANTIGEN 6E"/>
    <property type="match status" value="1"/>
</dbReference>
<accession>A0A8J1JPU6</accession>
<evidence type="ECO:0000256" key="6">
    <source>
        <dbReference type="SAM" id="SignalP"/>
    </source>
</evidence>
<feature type="domain" description="UPAR/Ly6" evidence="7">
    <location>
        <begin position="21"/>
        <end position="99"/>
    </location>
</feature>
<keyword evidence="3 6" id="KW-0732">Signal</keyword>
<dbReference type="PROSITE" id="PS00983">
    <property type="entry name" value="LY6_UPAR"/>
    <property type="match status" value="1"/>
</dbReference>
<sequence>MAALCVSLLLAALCIGTAAPLQCHTCTSAPTNADCQTKTTCGAAETFCQTVVSTASGKPVISKSCAPSCTPGSTSIAGGTRTVSCCQTDLCNFNWPPVGPLQCYKCTGAATNVDCLTPTICTPADVYCQTVVSTASRVTSITKYCTHDCIPGGGSITGVTSNISCCSTDLCNISGATGVKYSYPALGLSLGFLLVLLRGSAL</sequence>
<evidence type="ECO:0000256" key="5">
    <source>
        <dbReference type="ARBA" id="ARBA00023180"/>
    </source>
</evidence>
<gene>
    <name evidence="9 10" type="primary">LOC116411567</name>
</gene>
<evidence type="ECO:0000256" key="4">
    <source>
        <dbReference type="ARBA" id="ARBA00023136"/>
    </source>
</evidence>
<dbReference type="KEGG" id="xtr:116411567"/>
<dbReference type="Xenbase" id="XB-GENE-29097263">
    <property type="gene designation" value="LOC116411567"/>
</dbReference>
<name>A0A8J1JPU6_XENTR</name>
<organism evidence="8 9">
    <name type="scientific">Xenopus tropicalis</name>
    <name type="common">Western clawed frog</name>
    <name type="synonym">Silurana tropicalis</name>
    <dbReference type="NCBI Taxonomy" id="8364"/>
    <lineage>
        <taxon>Eukaryota</taxon>
        <taxon>Metazoa</taxon>
        <taxon>Chordata</taxon>
        <taxon>Craniata</taxon>
        <taxon>Vertebrata</taxon>
        <taxon>Euteleostomi</taxon>
        <taxon>Amphibia</taxon>
        <taxon>Batrachia</taxon>
        <taxon>Anura</taxon>
        <taxon>Pipoidea</taxon>
        <taxon>Pipidae</taxon>
        <taxon>Xenopodinae</taxon>
        <taxon>Xenopus</taxon>
        <taxon>Silurana</taxon>
    </lineage>
</organism>
<evidence type="ECO:0000256" key="2">
    <source>
        <dbReference type="ARBA" id="ARBA00022475"/>
    </source>
</evidence>
<dbReference type="PANTHER" id="PTHR16983">
    <property type="entry name" value="UPAR/LY6 DOMAIN-CONTAINING PROTEIN"/>
    <property type="match status" value="1"/>
</dbReference>
<dbReference type="InterPro" id="IPR016054">
    <property type="entry name" value="LY6_UPA_recep-like"/>
</dbReference>
<evidence type="ECO:0000313" key="10">
    <source>
        <dbReference type="Xenbase" id="XB-GENE-29097263"/>
    </source>
</evidence>
<dbReference type="SUPFAM" id="SSF57302">
    <property type="entry name" value="Snake toxin-like"/>
    <property type="match status" value="2"/>
</dbReference>
<dbReference type="OrthoDB" id="9900838at2759"/>
<keyword evidence="4" id="KW-0472">Membrane</keyword>
<comment type="subcellular location">
    <subcellularLocation>
        <location evidence="1">Cell membrane</location>
    </subcellularLocation>
</comment>
<dbReference type="Gene3D" id="2.10.60.10">
    <property type="entry name" value="CD59"/>
    <property type="match status" value="2"/>
</dbReference>
<feature type="domain" description="UPAR/Ly6" evidence="7">
    <location>
        <begin position="101"/>
        <end position="184"/>
    </location>
</feature>
<protein>
    <submittedName>
        <fullName evidence="9">Ly6/PLAUR domain-containing protein 2-like</fullName>
    </submittedName>
</protein>
<evidence type="ECO:0000313" key="9">
    <source>
        <dbReference type="RefSeq" id="XP_031759903.1"/>
    </source>
</evidence>
<dbReference type="InterPro" id="IPR018363">
    <property type="entry name" value="CD59_antigen_CS"/>
</dbReference>
<dbReference type="RefSeq" id="XP_031759903.1">
    <property type="nucleotide sequence ID" value="XM_031904043.1"/>
</dbReference>
<dbReference type="SMART" id="SM00134">
    <property type="entry name" value="LU"/>
    <property type="match status" value="2"/>
</dbReference>
<dbReference type="AlphaFoldDB" id="A0A8J1JPU6"/>
<dbReference type="GO" id="GO:0005886">
    <property type="term" value="C:plasma membrane"/>
    <property type="evidence" value="ECO:0000318"/>
    <property type="project" value="GO_Central"/>
</dbReference>
<dbReference type="CDD" id="cd23575">
    <property type="entry name" value="TFP_LU_ECD_GPIHBP1"/>
    <property type="match status" value="1"/>
</dbReference>
<proteinExistence type="predicted"/>
<dbReference type="Proteomes" id="UP000008143">
    <property type="component" value="Chromosome 6"/>
</dbReference>
<evidence type="ECO:0000313" key="8">
    <source>
        <dbReference type="Proteomes" id="UP000008143"/>
    </source>
</evidence>
<feature type="chain" id="PRO_5035259238" evidence="6">
    <location>
        <begin position="19"/>
        <end position="202"/>
    </location>
</feature>
<dbReference type="GeneID" id="116411567"/>
<evidence type="ECO:0000256" key="1">
    <source>
        <dbReference type="ARBA" id="ARBA00004236"/>
    </source>
</evidence>
<dbReference type="InterPro" id="IPR051110">
    <property type="entry name" value="Ly-6/neurotoxin-like_GPI-ap"/>
</dbReference>